<dbReference type="AlphaFoldDB" id="A0A2A8BSQ5"/>
<dbReference type="EMBL" id="NUDL01000020">
    <property type="protein sequence ID" value="PEM57647.1"/>
    <property type="molecule type" value="Genomic_DNA"/>
</dbReference>
<gene>
    <name evidence="1" type="ORF">CN611_07500</name>
</gene>
<proteinExistence type="predicted"/>
<dbReference type="Proteomes" id="UP000220621">
    <property type="component" value="Unassembled WGS sequence"/>
</dbReference>
<dbReference type="RefSeq" id="WP_098102113.1">
    <property type="nucleotide sequence ID" value="NZ_NUDL01000020.1"/>
</dbReference>
<reference evidence="1 2" key="1">
    <citation type="submission" date="2017-09" db="EMBL/GenBank/DDBJ databases">
        <title>Large-scale bioinformatics analysis of Bacillus genomes uncovers conserved roles of natural products in bacterial physiology.</title>
        <authorList>
            <consortium name="Agbiome Team Llc"/>
            <person name="Bleich R.M."/>
            <person name="Grubbs K.J."/>
            <person name="Santa Maria K.C."/>
            <person name="Allen S.E."/>
            <person name="Farag S."/>
            <person name="Shank E.A."/>
            <person name="Bowers A."/>
        </authorList>
    </citation>
    <scope>NUCLEOTIDE SEQUENCE [LARGE SCALE GENOMIC DNA]</scope>
    <source>
        <strain evidence="1 2">AFS010764</strain>
    </source>
</reference>
<sequence>MATRYGSLEYIMTMPWQILINLYSKATNKSIELERRWERYVNNPFIEMSFSEYLDATDYNKVIDNKQERKIERPKMTAKEMVERAKKLMPPPKRKGD</sequence>
<name>A0A2A8BSQ5_9BACI</name>
<organism evidence="1 2">
    <name type="scientific">Bacillus wiedmannii</name>
    <dbReference type="NCBI Taxonomy" id="1890302"/>
    <lineage>
        <taxon>Bacteria</taxon>
        <taxon>Bacillati</taxon>
        <taxon>Bacillota</taxon>
        <taxon>Bacilli</taxon>
        <taxon>Bacillales</taxon>
        <taxon>Bacillaceae</taxon>
        <taxon>Bacillus</taxon>
        <taxon>Bacillus cereus group</taxon>
    </lineage>
</organism>
<accession>A0A2A8BSQ5</accession>
<protein>
    <submittedName>
        <fullName evidence="1">Uncharacterized protein</fullName>
    </submittedName>
</protein>
<evidence type="ECO:0000313" key="2">
    <source>
        <dbReference type="Proteomes" id="UP000220621"/>
    </source>
</evidence>
<comment type="caution">
    <text evidence="1">The sequence shown here is derived from an EMBL/GenBank/DDBJ whole genome shotgun (WGS) entry which is preliminary data.</text>
</comment>
<evidence type="ECO:0000313" key="1">
    <source>
        <dbReference type="EMBL" id="PEM57647.1"/>
    </source>
</evidence>